<dbReference type="InterPro" id="IPR025470">
    <property type="entry name" value="DUF4321"/>
</dbReference>
<evidence type="ECO:0008006" key="4">
    <source>
        <dbReference type="Google" id="ProtNLM"/>
    </source>
</evidence>
<name>A0A1G5RSY3_9FIRM</name>
<dbReference type="EMBL" id="FMWL01000002">
    <property type="protein sequence ID" value="SCZ77215.1"/>
    <property type="molecule type" value="Genomic_DNA"/>
</dbReference>
<accession>A0A1G5RSY3</accession>
<feature type="transmembrane region" description="Helical" evidence="1">
    <location>
        <begin position="51"/>
        <end position="76"/>
    </location>
</feature>
<reference evidence="2 3" key="1">
    <citation type="submission" date="2016-10" db="EMBL/GenBank/DDBJ databases">
        <authorList>
            <person name="de Groot N.N."/>
        </authorList>
    </citation>
    <scope>NUCLEOTIDE SEQUENCE [LARGE SCALE GENOMIC DNA]</scope>
    <source>
        <strain evidence="2 3">DSM 2784</strain>
    </source>
</reference>
<dbReference type="Proteomes" id="UP000199208">
    <property type="component" value="Unassembled WGS sequence"/>
</dbReference>
<dbReference type="AlphaFoldDB" id="A0A1G5RSY3"/>
<dbReference type="RefSeq" id="WP_170829260.1">
    <property type="nucleotide sequence ID" value="NZ_FMWL01000002.1"/>
</dbReference>
<protein>
    <recommendedName>
        <fullName evidence="4">DUF4321 domain-containing protein</fullName>
    </recommendedName>
</protein>
<keyword evidence="3" id="KW-1185">Reference proteome</keyword>
<keyword evidence="1" id="KW-0472">Membrane</keyword>
<dbReference type="Pfam" id="PF14209">
    <property type="entry name" value="DUF4321"/>
    <property type="match status" value="1"/>
</dbReference>
<evidence type="ECO:0000256" key="1">
    <source>
        <dbReference type="SAM" id="Phobius"/>
    </source>
</evidence>
<proteinExistence type="predicted"/>
<keyword evidence="1" id="KW-0812">Transmembrane</keyword>
<keyword evidence="1" id="KW-1133">Transmembrane helix</keyword>
<evidence type="ECO:0000313" key="2">
    <source>
        <dbReference type="EMBL" id="SCZ77215.1"/>
    </source>
</evidence>
<evidence type="ECO:0000313" key="3">
    <source>
        <dbReference type="Proteomes" id="UP000199208"/>
    </source>
</evidence>
<organism evidence="2 3">
    <name type="scientific">Acidaminobacter hydrogenoformans DSM 2784</name>
    <dbReference type="NCBI Taxonomy" id="1120920"/>
    <lineage>
        <taxon>Bacteria</taxon>
        <taxon>Bacillati</taxon>
        <taxon>Bacillota</taxon>
        <taxon>Clostridia</taxon>
        <taxon>Peptostreptococcales</taxon>
        <taxon>Acidaminobacteraceae</taxon>
        <taxon>Acidaminobacter</taxon>
    </lineage>
</organism>
<gene>
    <name evidence="2" type="ORF">SAMN03080599_00662</name>
</gene>
<sequence>MKKNTPLLLIFILVGIIAGGLIGDVFGKSLPILSYGRSIGFDSFTVDLAILQWTMGLKLQLNVAGIIGLLISMFLFKRF</sequence>
<dbReference type="STRING" id="1120920.SAMN03080599_00662"/>